<sequence>MLLHLPGRSASGSRARRRAVRAAAAVAAAAALTALGLPALAPGGATASSHREAPTISGFPQYDDTDVYAFVSPDKPDSVTLIANWIPFEEPAGGPNFYPFATDARYELNVDNNGDAKRDITYRWQFTSTYASKDTFLHNTGPVTSLDDKDLNFWQTYRLEEIKWGPDGSQIGTKELAKALPVAPSNVGKASMPDYKKLRDRVIRSKDGVTMFAGQSDDPFFLDLRIFDVLYGGDLSEVGNDTLAPYNVNSVAIQLPKSRVTKGGDPVIGIWSSTSRKNASGQYVQVSRLGMPLVNEVVVPIRDKDKFNASKPADDAQFLKYVTDPEVPKLIEKVYKIKAPKTPRNDLVQAFLTGVPGLNQPQNVTPSEQLRLNTSIPPSADPKRLGVLEGDKAGFPNGRRLADDVVDITLQVAEGELVNAPNDLGDAVDTNNVEFGRTFPYLALPTSGSDVRSGGPASSGSSAPATPQSGQDDTEASPSMLTGGAADPSTSPAANASEAEMTDLVPLGSAIGGAGLLAFGAAWLWRRRRTS</sequence>
<evidence type="ECO:0000256" key="1">
    <source>
        <dbReference type="SAM" id="MobiDB-lite"/>
    </source>
</evidence>
<protein>
    <recommendedName>
        <fullName evidence="6">DUF4331 domain-containing protein</fullName>
    </recommendedName>
</protein>
<dbReference type="Proteomes" id="UP000184440">
    <property type="component" value="Unassembled WGS sequence"/>
</dbReference>
<feature type="compositionally biased region" description="Low complexity" evidence="1">
    <location>
        <begin position="453"/>
        <end position="470"/>
    </location>
</feature>
<accession>A0A1M7GZJ1</accession>
<dbReference type="RefSeq" id="WP_073250052.1">
    <property type="nucleotide sequence ID" value="NZ_FRCS01000001.1"/>
</dbReference>
<keyword evidence="5" id="KW-1185">Reference proteome</keyword>
<dbReference type="STRING" id="134849.SAMN05443668_10120"/>
<feature type="region of interest" description="Disordered" evidence="1">
    <location>
        <begin position="447"/>
        <end position="497"/>
    </location>
</feature>
<gene>
    <name evidence="4" type="ORF">SAMN05443668_10120</name>
</gene>
<dbReference type="InterPro" id="IPR025566">
    <property type="entry name" value="DUF4331"/>
</dbReference>
<evidence type="ECO:0000256" key="3">
    <source>
        <dbReference type="SAM" id="SignalP"/>
    </source>
</evidence>
<evidence type="ECO:0000313" key="4">
    <source>
        <dbReference type="EMBL" id="SHM21299.1"/>
    </source>
</evidence>
<dbReference type="EMBL" id="FRCS01000001">
    <property type="protein sequence ID" value="SHM21299.1"/>
    <property type="molecule type" value="Genomic_DNA"/>
</dbReference>
<organism evidence="4 5">
    <name type="scientific">Cryptosporangium aurantiacum</name>
    <dbReference type="NCBI Taxonomy" id="134849"/>
    <lineage>
        <taxon>Bacteria</taxon>
        <taxon>Bacillati</taxon>
        <taxon>Actinomycetota</taxon>
        <taxon>Actinomycetes</taxon>
        <taxon>Cryptosporangiales</taxon>
        <taxon>Cryptosporangiaceae</taxon>
        <taxon>Cryptosporangium</taxon>
    </lineage>
</organism>
<evidence type="ECO:0000313" key="5">
    <source>
        <dbReference type="Proteomes" id="UP000184440"/>
    </source>
</evidence>
<dbReference type="OrthoDB" id="9791748at2"/>
<name>A0A1M7GZJ1_9ACTN</name>
<dbReference type="Pfam" id="PF14224">
    <property type="entry name" value="DUF4331"/>
    <property type="match status" value="1"/>
</dbReference>
<keyword evidence="2" id="KW-0472">Membrane</keyword>
<proteinExistence type="predicted"/>
<keyword evidence="2" id="KW-1133">Transmembrane helix</keyword>
<evidence type="ECO:0000256" key="2">
    <source>
        <dbReference type="SAM" id="Phobius"/>
    </source>
</evidence>
<dbReference type="AlphaFoldDB" id="A0A1M7GZJ1"/>
<feature type="transmembrane region" description="Helical" evidence="2">
    <location>
        <begin position="504"/>
        <end position="525"/>
    </location>
</feature>
<evidence type="ECO:0008006" key="6">
    <source>
        <dbReference type="Google" id="ProtNLM"/>
    </source>
</evidence>
<dbReference type="PROSITE" id="PS51318">
    <property type="entry name" value="TAT"/>
    <property type="match status" value="1"/>
</dbReference>
<feature type="chain" id="PRO_5039237379" description="DUF4331 domain-containing protein" evidence="3">
    <location>
        <begin position="42"/>
        <end position="531"/>
    </location>
</feature>
<keyword evidence="2" id="KW-0812">Transmembrane</keyword>
<feature type="signal peptide" evidence="3">
    <location>
        <begin position="1"/>
        <end position="41"/>
    </location>
</feature>
<keyword evidence="3" id="KW-0732">Signal</keyword>
<reference evidence="4 5" key="1">
    <citation type="submission" date="2016-11" db="EMBL/GenBank/DDBJ databases">
        <authorList>
            <person name="Jaros S."/>
            <person name="Januszkiewicz K."/>
            <person name="Wedrychowicz H."/>
        </authorList>
    </citation>
    <scope>NUCLEOTIDE SEQUENCE [LARGE SCALE GENOMIC DNA]</scope>
    <source>
        <strain evidence="4 5">DSM 46144</strain>
    </source>
</reference>
<dbReference type="InterPro" id="IPR006311">
    <property type="entry name" value="TAT_signal"/>
</dbReference>